<dbReference type="Proteomes" id="UP000825729">
    <property type="component" value="Unassembled WGS sequence"/>
</dbReference>
<comment type="caution">
    <text evidence="3">The sequence shown here is derived from an EMBL/GenBank/DDBJ whole genome shotgun (WGS) entry which is preliminary data.</text>
</comment>
<feature type="region of interest" description="Disordered" evidence="1">
    <location>
        <begin position="23"/>
        <end position="73"/>
    </location>
</feature>
<name>A0AAV7DWU7_ARIFI</name>
<keyword evidence="4" id="KW-1185">Reference proteome</keyword>
<proteinExistence type="predicted"/>
<evidence type="ECO:0000256" key="2">
    <source>
        <dbReference type="SAM" id="Phobius"/>
    </source>
</evidence>
<dbReference type="InterPro" id="IPR004158">
    <property type="entry name" value="DUF247_pln"/>
</dbReference>
<dbReference type="PANTHER" id="PTHR31170">
    <property type="entry name" value="BNAC04G53230D PROTEIN"/>
    <property type="match status" value="1"/>
</dbReference>
<keyword evidence="2" id="KW-0812">Transmembrane</keyword>
<feature type="compositionally biased region" description="Acidic residues" evidence="1">
    <location>
        <begin position="44"/>
        <end position="73"/>
    </location>
</feature>
<evidence type="ECO:0000313" key="3">
    <source>
        <dbReference type="EMBL" id="KAG9441090.1"/>
    </source>
</evidence>
<feature type="transmembrane region" description="Helical" evidence="2">
    <location>
        <begin position="499"/>
        <end position="526"/>
    </location>
</feature>
<dbReference type="EMBL" id="JAINDJ010000007">
    <property type="protein sequence ID" value="KAG9441090.1"/>
    <property type="molecule type" value="Genomic_DNA"/>
</dbReference>
<reference evidence="3 4" key="1">
    <citation type="submission" date="2021-07" db="EMBL/GenBank/DDBJ databases">
        <title>The Aristolochia fimbriata genome: insights into angiosperm evolution, floral development and chemical biosynthesis.</title>
        <authorList>
            <person name="Jiao Y."/>
        </authorList>
    </citation>
    <scope>NUCLEOTIDE SEQUENCE [LARGE SCALE GENOMIC DNA]</scope>
    <source>
        <strain evidence="3">IBCAS-2021</strain>
        <tissue evidence="3">Leaf</tissue>
    </source>
</reference>
<keyword evidence="2" id="KW-1133">Transmembrane helix</keyword>
<accession>A0AAV7DWU7</accession>
<protein>
    <submittedName>
        <fullName evidence="3">Uncharacterized protein</fullName>
    </submittedName>
</protein>
<evidence type="ECO:0000256" key="1">
    <source>
        <dbReference type="SAM" id="MobiDB-lite"/>
    </source>
</evidence>
<dbReference type="AlphaFoldDB" id="A0AAV7DWU7"/>
<organism evidence="3 4">
    <name type="scientific">Aristolochia fimbriata</name>
    <name type="common">White veined hardy Dutchman's pipe vine</name>
    <dbReference type="NCBI Taxonomy" id="158543"/>
    <lineage>
        <taxon>Eukaryota</taxon>
        <taxon>Viridiplantae</taxon>
        <taxon>Streptophyta</taxon>
        <taxon>Embryophyta</taxon>
        <taxon>Tracheophyta</taxon>
        <taxon>Spermatophyta</taxon>
        <taxon>Magnoliopsida</taxon>
        <taxon>Magnoliidae</taxon>
        <taxon>Piperales</taxon>
        <taxon>Aristolochiaceae</taxon>
        <taxon>Aristolochia</taxon>
    </lineage>
</organism>
<evidence type="ECO:0000313" key="4">
    <source>
        <dbReference type="Proteomes" id="UP000825729"/>
    </source>
</evidence>
<dbReference type="Pfam" id="PF03140">
    <property type="entry name" value="DUF247"/>
    <property type="match status" value="1"/>
</dbReference>
<dbReference type="PANTHER" id="PTHR31170:SF25">
    <property type="entry name" value="BNAA09G04570D PROTEIN"/>
    <property type="match status" value="1"/>
</dbReference>
<feature type="compositionally biased region" description="Basic and acidic residues" evidence="1">
    <location>
        <begin position="23"/>
        <end position="34"/>
    </location>
</feature>
<gene>
    <name evidence="3" type="ORF">H6P81_016944</name>
</gene>
<keyword evidence="2" id="KW-0472">Membrane</keyword>
<sequence>MAMEQEISETKETVIDMILLKEAVHTEEEKKRADAGASSKVEEAAEEDTESNDSTTMEEEALEGSGETEEETETAAVKFNIEEISGFKQPFIEAITSYIEARWVDPHNAACVRNRRGSGFYTIHHRGNEGLYDPTHVNFSKIRDMLLKDPDDQTRRLIDHYYDHLFFILVGNDKYRLQDYLLMIHENLTQTVEDEKDENLRDFPKLLALLLSSCFIVHLLSRPFASHLSPADDPDCARLWVNELWVDLLLVENQIPFVFLQKVVEMGVGSGADQIIYSYFADFIPLNRHQNTQLRPIHLLHYIHHNLLPNKKPGPHHSLSLPYWNFGEHKQSSSSWQPPIVRAIPTATRLQQAGVQFMPVEEEGFAVEFKKGVLRLPCLHLRKCTKKLLKNLIAWEKHHHEAVKYFINYAILMDNLINTSKDIEVLVHSKVLEHSLATHEEAAAVFNSLGENLVYTFDARDAEEYNFLPQVSMELNDYCESKYNLWWAKLMNDYFGSPWSIISLIAAVFLILFTAMQAFFSVYSYFRPLKSNGS</sequence>